<dbReference type="NCBIfam" id="TIGR00504">
    <property type="entry name" value="pyro_pdase"/>
    <property type="match status" value="1"/>
</dbReference>
<dbReference type="Gene3D" id="3.40.630.20">
    <property type="entry name" value="Peptidase C15, pyroglutamyl peptidase I-like"/>
    <property type="match status" value="1"/>
</dbReference>
<dbReference type="PANTHER" id="PTHR23402">
    <property type="entry name" value="PROTEASE FAMILY C15 PYROGLUTAMYL-PEPTIDASE I-RELATED"/>
    <property type="match status" value="1"/>
</dbReference>
<dbReference type="PRINTS" id="PR00706">
    <property type="entry name" value="PYROGLUPTASE"/>
</dbReference>
<dbReference type="EC" id="3.4.19.3" evidence="9"/>
<comment type="similarity">
    <text evidence="4 9">Belongs to the peptidase C15 family.</text>
</comment>
<reference evidence="11" key="1">
    <citation type="submission" date="2022-07" db="EMBL/GenBank/DDBJ databases">
        <authorList>
            <person name="Kouya T."/>
            <person name="Ishiyama Y."/>
        </authorList>
    </citation>
    <scope>NUCLEOTIDE SEQUENCE</scope>
    <source>
        <strain evidence="11">WR16-4</strain>
    </source>
</reference>
<feature type="active site" evidence="9 10">
    <location>
        <position position="141"/>
    </location>
</feature>
<dbReference type="EMBL" id="BRPL01000004">
    <property type="protein sequence ID" value="GLB47564.1"/>
    <property type="molecule type" value="Genomic_DNA"/>
</dbReference>
<dbReference type="CDD" id="cd00501">
    <property type="entry name" value="Peptidase_C15"/>
    <property type="match status" value="1"/>
</dbReference>
<comment type="catalytic activity">
    <reaction evidence="1 9 10">
        <text>Release of an N-terminal pyroglutamyl group from a polypeptide, the second amino acid generally not being Pro.</text>
        <dbReference type="EC" id="3.4.19.3"/>
    </reaction>
</comment>
<organism evidence="11 12">
    <name type="scientific">Philodulcilactobacillus myokoensis</name>
    <dbReference type="NCBI Taxonomy" id="2929573"/>
    <lineage>
        <taxon>Bacteria</taxon>
        <taxon>Bacillati</taxon>
        <taxon>Bacillota</taxon>
        <taxon>Bacilli</taxon>
        <taxon>Lactobacillales</taxon>
        <taxon>Lactobacillaceae</taxon>
        <taxon>Philodulcilactobacillus</taxon>
    </lineage>
</organism>
<keyword evidence="7 9" id="KW-0378">Hydrolase</keyword>
<dbReference type="AlphaFoldDB" id="A0A9W6B4Z4"/>
<name>A0A9W6B4Z4_9LACO</name>
<dbReference type="InterPro" id="IPR029762">
    <property type="entry name" value="PGP-I_bact-type"/>
</dbReference>
<protein>
    <recommendedName>
        <fullName evidence="9">Pyrrolidone-carboxylate peptidase</fullName>
        <ecNumber evidence="9">3.4.19.3</ecNumber>
    </recommendedName>
    <alternativeName>
        <fullName evidence="9">5-oxoprolyl-peptidase</fullName>
    </alternativeName>
    <alternativeName>
        <fullName evidence="9">Pyroglutamyl-peptidase I</fullName>
        <shortName evidence="9">PGP-I</shortName>
        <shortName evidence="9">Pyrase</shortName>
    </alternativeName>
</protein>
<dbReference type="PROSITE" id="PS01334">
    <property type="entry name" value="PYRASE_CYS"/>
    <property type="match status" value="1"/>
</dbReference>
<evidence type="ECO:0000256" key="4">
    <source>
        <dbReference type="ARBA" id="ARBA00006641"/>
    </source>
</evidence>
<evidence type="ECO:0000256" key="7">
    <source>
        <dbReference type="ARBA" id="ARBA00022801"/>
    </source>
</evidence>
<dbReference type="SUPFAM" id="SSF53182">
    <property type="entry name" value="Pyrrolidone carboxyl peptidase (pyroglutamate aminopeptidase)"/>
    <property type="match status" value="1"/>
</dbReference>
<evidence type="ECO:0000256" key="8">
    <source>
        <dbReference type="ARBA" id="ARBA00022807"/>
    </source>
</evidence>
<comment type="subcellular location">
    <subcellularLocation>
        <location evidence="3 9">Cytoplasm</location>
    </subcellularLocation>
</comment>
<evidence type="ECO:0000256" key="2">
    <source>
        <dbReference type="ARBA" id="ARBA00002280"/>
    </source>
</evidence>
<comment type="subunit">
    <text evidence="9">Homotetramer.</text>
</comment>
<accession>A0A9W6B4Z4</accession>
<dbReference type="HAMAP" id="MF_00417">
    <property type="entry name" value="Pyrrolid_peptidase"/>
    <property type="match status" value="1"/>
</dbReference>
<keyword evidence="6 9" id="KW-0645">Protease</keyword>
<keyword evidence="12" id="KW-1185">Reference proteome</keyword>
<dbReference type="Proteomes" id="UP001144204">
    <property type="component" value="Unassembled WGS sequence"/>
</dbReference>
<evidence type="ECO:0000256" key="10">
    <source>
        <dbReference type="PROSITE-ProRule" id="PRU10077"/>
    </source>
</evidence>
<gene>
    <name evidence="9 11" type="primary">pcp</name>
    <name evidence="11" type="ORF">WR164_15430</name>
</gene>
<dbReference type="InterPro" id="IPR016125">
    <property type="entry name" value="Peptidase_C15-like"/>
</dbReference>
<evidence type="ECO:0000256" key="9">
    <source>
        <dbReference type="HAMAP-Rule" id="MF_00417"/>
    </source>
</evidence>
<dbReference type="GO" id="GO:0005829">
    <property type="term" value="C:cytosol"/>
    <property type="evidence" value="ECO:0007669"/>
    <property type="project" value="InterPro"/>
</dbReference>
<dbReference type="NCBIfam" id="NF009676">
    <property type="entry name" value="PRK13197.1"/>
    <property type="match status" value="1"/>
</dbReference>
<dbReference type="PANTHER" id="PTHR23402:SF1">
    <property type="entry name" value="PYROGLUTAMYL-PEPTIDASE I"/>
    <property type="match status" value="1"/>
</dbReference>
<evidence type="ECO:0000313" key="12">
    <source>
        <dbReference type="Proteomes" id="UP001144204"/>
    </source>
</evidence>
<evidence type="ECO:0000256" key="3">
    <source>
        <dbReference type="ARBA" id="ARBA00004496"/>
    </source>
</evidence>
<comment type="caution">
    <text evidence="11">The sequence shown here is derived from an EMBL/GenBank/DDBJ whole genome shotgun (WGS) entry which is preliminary data.</text>
</comment>
<evidence type="ECO:0000256" key="5">
    <source>
        <dbReference type="ARBA" id="ARBA00022490"/>
    </source>
</evidence>
<dbReference type="GO" id="GO:0016920">
    <property type="term" value="F:pyroglutamyl-peptidase activity"/>
    <property type="evidence" value="ECO:0007669"/>
    <property type="project" value="UniProtKB-UniRule"/>
</dbReference>
<dbReference type="FunFam" id="3.40.630.20:FF:000001">
    <property type="entry name" value="Pyrrolidone-carboxylate peptidase"/>
    <property type="match status" value="1"/>
</dbReference>
<proteinExistence type="inferred from homology"/>
<feature type="active site" evidence="9">
    <location>
        <position position="165"/>
    </location>
</feature>
<dbReference type="PIRSF" id="PIRSF015592">
    <property type="entry name" value="Prld-crbxl_pptds"/>
    <property type="match status" value="1"/>
</dbReference>
<dbReference type="InterPro" id="IPR033694">
    <property type="entry name" value="PGPEP1_Cys_AS"/>
</dbReference>
<feature type="active site" evidence="9">
    <location>
        <position position="78"/>
    </location>
</feature>
<keyword evidence="8 9" id="KW-0788">Thiol protease</keyword>
<dbReference type="RefSeq" id="WP_286137100.1">
    <property type="nucleotide sequence ID" value="NZ_BRPL01000004.1"/>
</dbReference>
<evidence type="ECO:0000313" key="11">
    <source>
        <dbReference type="EMBL" id="GLB47564.1"/>
    </source>
</evidence>
<evidence type="ECO:0000256" key="1">
    <source>
        <dbReference type="ARBA" id="ARBA00001770"/>
    </source>
</evidence>
<reference evidence="11" key="2">
    <citation type="journal article" date="2023" name="PLoS ONE">
        <title>Philodulcilactobacillus myokoensis gen. nov., sp. nov., a fructophilic, acidophilic, and agar-phobic lactic acid bacterium isolated from fermented vegetable extracts.</title>
        <authorList>
            <person name="Kouya T."/>
            <person name="Ishiyama Y."/>
            <person name="Ohashi S."/>
            <person name="Kumakubo R."/>
            <person name="Yamazaki T."/>
            <person name="Otaki T."/>
        </authorList>
    </citation>
    <scope>NUCLEOTIDE SEQUENCE</scope>
    <source>
        <strain evidence="11">WR16-4</strain>
    </source>
</reference>
<dbReference type="GO" id="GO:0006508">
    <property type="term" value="P:proteolysis"/>
    <property type="evidence" value="ECO:0007669"/>
    <property type="project" value="UniProtKB-KW"/>
</dbReference>
<dbReference type="InterPro" id="IPR000816">
    <property type="entry name" value="Peptidase_C15"/>
</dbReference>
<sequence length="215" mass="24106">MKILVTGFNPFGNEKINPASEVAKRLPDQIGKNKIMKLQIPTEFNHSAEVVKKQILKSQPDYVLNIGLAGGRRGITPELMAINLNDSRIRDNAGYQPLNEPIQKDGQNAYFTELPIRAIVKSIRDLGFPSRISTTAGTYVCNHIMYQVQYMIDKEFHHLKAGFIHIPFLPQQVSNQTAPSMTLDGAVQSITAAIKTIIKMDGKKDLNNVNHVYKY</sequence>
<keyword evidence="5 9" id="KW-0963">Cytoplasm</keyword>
<dbReference type="Pfam" id="PF01470">
    <property type="entry name" value="Peptidase_C15"/>
    <property type="match status" value="1"/>
</dbReference>
<comment type="function">
    <text evidence="2 9">Removes 5-oxoproline from various penultimate amino acid residues except L-proline.</text>
</comment>
<evidence type="ECO:0000256" key="6">
    <source>
        <dbReference type="ARBA" id="ARBA00022670"/>
    </source>
</evidence>
<dbReference type="InterPro" id="IPR036440">
    <property type="entry name" value="Peptidase_C15-like_sf"/>
</dbReference>